<dbReference type="Pfam" id="PF01051">
    <property type="entry name" value="Rep3_N"/>
    <property type="match status" value="1"/>
</dbReference>
<sequence length="376" mass="44096">MRLTLPRLIEVYQRGFVCLSTRFCLFINEVLSVYQRGFVCLSTRFLMVIVDKKSLILYNSYGGVIMSNELIKYDPELNTIPLRKFTPIEMNLFFSIISRMRDKGDQTVRFSFEQLKDLSNYKPTANNRFEDDIQRTYEKLMGLHFGRRSKSGLNREMFVMFTKFRIVGEADSPYIDIEVYKDALPLLNNLDTWVRYALAEFRDLRSSYAKTAFRLLKGFRTTGYAFLSKEDFFELLDIPKSYWKKPGDVDRYVLKPIREELTPLFRGLTVRKKYGKGRGKPVIGYSFTWKPEKKDANDFSQGQFQDERQKLFNIQHNGELTEQEKWRAIDKVKGLTLGSTEKQALADKQAEHDKKIRDQARKEALAELRKGFGNHA</sequence>
<feature type="compositionally biased region" description="Basic and acidic residues" evidence="2">
    <location>
        <begin position="344"/>
        <end position="359"/>
    </location>
</feature>
<comment type="similarity">
    <text evidence="1">Belongs to the initiator RepB protein family.</text>
</comment>
<dbReference type="GO" id="GO:0006270">
    <property type="term" value="P:DNA replication initiation"/>
    <property type="evidence" value="ECO:0007669"/>
    <property type="project" value="InterPro"/>
</dbReference>
<dbReference type="Pfam" id="PF21205">
    <property type="entry name" value="Rep3_C"/>
    <property type="match status" value="1"/>
</dbReference>
<evidence type="ECO:0000313" key="5">
    <source>
        <dbReference type="Proteomes" id="UP000012042"/>
    </source>
</evidence>
<evidence type="ECO:0000256" key="1">
    <source>
        <dbReference type="ARBA" id="ARBA00038283"/>
    </source>
</evidence>
<dbReference type="Gene3D" id="1.10.10.10">
    <property type="entry name" value="Winged helix-like DNA-binding domain superfamily/Winged helix DNA-binding domain"/>
    <property type="match status" value="2"/>
</dbReference>
<proteinExistence type="inferred from homology"/>
<evidence type="ECO:0000313" key="4">
    <source>
        <dbReference type="EMBL" id="BAN08206.1"/>
    </source>
</evidence>
<feature type="domain" description="Initiator Rep protein WH1" evidence="3">
    <location>
        <begin position="71"/>
        <end position="217"/>
    </location>
</feature>
<reference evidence="4 5" key="1">
    <citation type="journal article" date="2013" name="PLoS ONE">
        <title>Genomic Analysis by Deep Sequencing of the Probiotic Lactobacillus brevis KB290 Harboring Nine Plasmids Reveals Genomic Stability.</title>
        <authorList>
            <person name="Fukao M."/>
            <person name="Oshima K."/>
            <person name="Morita H."/>
            <person name="Toh H."/>
            <person name="Suda W."/>
            <person name="Kim S.W."/>
            <person name="Suzuki S."/>
            <person name="Yakabe T."/>
            <person name="Hattori M."/>
            <person name="Yajima N."/>
        </authorList>
    </citation>
    <scope>NUCLEOTIDE SEQUENCE [LARGE SCALE GENOMIC DNA]</scope>
    <source>
        <strain evidence="4 5">KB290</strain>
        <plasmid evidence="4">pKB290-8</plasmid>
    </source>
</reference>
<feature type="region of interest" description="Disordered" evidence="2">
    <location>
        <begin position="340"/>
        <end position="359"/>
    </location>
</feature>
<dbReference type="KEGG" id="lbk:LVISKB_P8-0001"/>
<geneLocation type="plasmid" evidence="4 5">
    <name>pKB290-8</name>
</geneLocation>
<dbReference type="InterPro" id="IPR036388">
    <property type="entry name" value="WH-like_DNA-bd_sf"/>
</dbReference>
<gene>
    <name evidence="4" type="ORF">LVISKB_P8-0001</name>
</gene>
<dbReference type="Proteomes" id="UP000012042">
    <property type="component" value="Plasmid pKB290-8"/>
</dbReference>
<organism evidence="4 5">
    <name type="scientific">Levilactobacillus brevis KB290</name>
    <dbReference type="NCBI Taxonomy" id="1001583"/>
    <lineage>
        <taxon>Bacteria</taxon>
        <taxon>Bacillati</taxon>
        <taxon>Bacillota</taxon>
        <taxon>Bacilli</taxon>
        <taxon>Lactobacillales</taxon>
        <taxon>Lactobacillaceae</taxon>
        <taxon>Levilactobacillus</taxon>
    </lineage>
</organism>
<evidence type="ECO:0000256" key="2">
    <source>
        <dbReference type="SAM" id="MobiDB-lite"/>
    </source>
</evidence>
<dbReference type="AlphaFoldDB" id="M5B1Q1"/>
<dbReference type="HOGENOM" id="CLU_059708_1_0_9"/>
<dbReference type="InterPro" id="IPR000525">
    <property type="entry name" value="Initiator_Rep_WH1"/>
</dbReference>
<dbReference type="SUPFAM" id="SSF46785">
    <property type="entry name" value="Winged helix' DNA-binding domain"/>
    <property type="match status" value="1"/>
</dbReference>
<evidence type="ECO:0000259" key="3">
    <source>
        <dbReference type="Pfam" id="PF01051"/>
    </source>
</evidence>
<dbReference type="EMBL" id="AP012175">
    <property type="protein sequence ID" value="BAN08206.1"/>
    <property type="molecule type" value="Genomic_DNA"/>
</dbReference>
<name>M5B1Q1_LEVBR</name>
<accession>M5B1Q1</accession>
<dbReference type="InterPro" id="IPR036390">
    <property type="entry name" value="WH_DNA-bd_sf"/>
</dbReference>
<keyword evidence="4" id="KW-0614">Plasmid</keyword>
<dbReference type="GO" id="GO:0003887">
    <property type="term" value="F:DNA-directed DNA polymerase activity"/>
    <property type="evidence" value="ECO:0007669"/>
    <property type="project" value="InterPro"/>
</dbReference>
<dbReference type="PATRIC" id="fig|1001583.3.peg.2552"/>
<protein>
    <submittedName>
        <fullName evidence="4">Probable replication protein rep</fullName>
    </submittedName>
</protein>